<protein>
    <submittedName>
        <fullName evidence="1">Uncharacterized protein</fullName>
    </submittedName>
</protein>
<evidence type="ECO:0000313" key="1">
    <source>
        <dbReference type="EMBL" id="MBI1648001.1"/>
    </source>
</evidence>
<keyword evidence="2" id="KW-1185">Reference proteome</keyword>
<dbReference type="EMBL" id="JAEFDC010000017">
    <property type="protein sequence ID" value="MBI1648001.1"/>
    <property type="molecule type" value="Genomic_DNA"/>
</dbReference>
<dbReference type="RefSeq" id="WP_198467555.1">
    <property type="nucleotide sequence ID" value="NZ_JAEFDC010000017.1"/>
</dbReference>
<accession>A0ABS0SRT6</accession>
<sequence>MKPREIICFFAVFFVSYFNSFSQNYLKINKENIYFNDVNEFESINGNIFKFDNIQLIADANNCFTLKKKGIKIADIPLDIEYEGPGYNIYNFSNKGNKNLRVILIEASADIGVAWYFFIFMKGDKIIKKNYIKEPRHNSDFITIKDFLKISYSNKTLTFRFVKKYIAKYSKIPKTIKKDNTYMYVFIHI</sequence>
<organism evidence="1 2">
    <name type="scientific">Capnocytophaga periodontitidis</name>
    <dbReference type="NCBI Taxonomy" id="2795027"/>
    <lineage>
        <taxon>Bacteria</taxon>
        <taxon>Pseudomonadati</taxon>
        <taxon>Bacteroidota</taxon>
        <taxon>Flavobacteriia</taxon>
        <taxon>Flavobacteriales</taxon>
        <taxon>Flavobacteriaceae</taxon>
        <taxon>Capnocytophaga</taxon>
    </lineage>
</organism>
<comment type="caution">
    <text evidence="1">The sequence shown here is derived from an EMBL/GenBank/DDBJ whole genome shotgun (WGS) entry which is preliminary data.</text>
</comment>
<dbReference type="Proteomes" id="UP000641139">
    <property type="component" value="Unassembled WGS sequence"/>
</dbReference>
<proteinExistence type="predicted"/>
<evidence type="ECO:0000313" key="2">
    <source>
        <dbReference type="Proteomes" id="UP000641139"/>
    </source>
</evidence>
<reference evidence="1 2" key="1">
    <citation type="journal article" date="2021" name="Int. J. Syst. Evol. Microbiol.">
        <title>Capnocytophaga periodontitidis sp. nov., isolated from subgingival plaque of periodontitis patient.</title>
        <authorList>
            <person name="Zhang Y."/>
            <person name="Qiao D."/>
            <person name="Shi W."/>
            <person name="Wu D."/>
            <person name="Cai M."/>
        </authorList>
    </citation>
    <scope>NUCLEOTIDE SEQUENCE [LARGE SCALE GENOMIC DNA]</scope>
    <source>
        <strain evidence="1 2">051621</strain>
    </source>
</reference>
<name>A0ABS0SRT6_9FLAO</name>
<gene>
    <name evidence="1" type="ORF">I7X30_13185</name>
</gene>